<dbReference type="GO" id="GO:0015031">
    <property type="term" value="P:protein transport"/>
    <property type="evidence" value="ECO:0007669"/>
    <property type="project" value="UniProtKB-KW"/>
</dbReference>
<evidence type="ECO:0000256" key="2">
    <source>
        <dbReference type="ARBA" id="ARBA00022448"/>
    </source>
</evidence>
<evidence type="ECO:0000256" key="3">
    <source>
        <dbReference type="ARBA" id="ARBA00022483"/>
    </source>
</evidence>
<organism evidence="6 7">
    <name type="scientific">Rhizoctonia solani</name>
    <dbReference type="NCBI Taxonomy" id="456999"/>
    <lineage>
        <taxon>Eukaryota</taxon>
        <taxon>Fungi</taxon>
        <taxon>Dikarya</taxon>
        <taxon>Basidiomycota</taxon>
        <taxon>Agaricomycotina</taxon>
        <taxon>Agaricomycetes</taxon>
        <taxon>Cantharellales</taxon>
        <taxon>Ceratobasidiaceae</taxon>
        <taxon>Rhizoctonia</taxon>
    </lineage>
</organism>
<dbReference type="InterPro" id="IPR016159">
    <property type="entry name" value="Cullin_repeat-like_dom_sf"/>
</dbReference>
<dbReference type="AlphaFoldDB" id="A0A8H3ABA7"/>
<comment type="subcellular location">
    <subcellularLocation>
        <location evidence="4">Bud</location>
    </subcellularLocation>
    <subcellularLocation>
        <location evidence="4">Bud neck</location>
    </subcellularLocation>
</comment>
<evidence type="ECO:0000256" key="1">
    <source>
        <dbReference type="ARBA" id="ARBA00006756"/>
    </source>
</evidence>
<accession>A0A8H3ABA7</accession>
<comment type="caution">
    <text evidence="6">The sequence shown here is derived from an EMBL/GenBank/DDBJ whole genome shotgun (WGS) entry which is preliminary data.</text>
</comment>
<dbReference type="PANTHER" id="PTHR12542:SF41">
    <property type="entry name" value="EXOCYST COMPLEX COMPONENT 7"/>
    <property type="match status" value="1"/>
</dbReference>
<proteinExistence type="inferred from homology"/>
<comment type="similarity">
    <text evidence="1 4">Belongs to the EXO70 family.</text>
</comment>
<dbReference type="Gene3D" id="1.20.1280.170">
    <property type="entry name" value="Exocyst complex component Exo70"/>
    <property type="match status" value="1"/>
</dbReference>
<keyword evidence="4" id="KW-0653">Protein transport</keyword>
<dbReference type="InterPro" id="IPR004140">
    <property type="entry name" value="Exo70"/>
</dbReference>
<sequence length="622" mass="69237">MEDEMADIELLEQHLKKTSDISRQMTGILSKFDSRLVKLEKTIRPLHSATQSLTRLATNIDRTMESINSMASQKQDVVAEENLVLRGPKSGQLHLYVDALERLNANIAFQSGDPHAKETSRLVETGAKKLCQLYTKTVAEATARPAIDPTNYLQSLDNFPTIDETAMDKLIPVVDALRKSPTPATHPSHPGAAAILAVIQEAQAGYADMRSQWCKKAIDGGIRRILAAADTGTDRIAVGREFGIWVEGLLAMADTEYKTLQMCALLPNRDLIKETFEIITRPLVSVFSSSLSTLSSLVKKNLQNNIFMALAIYSSLSNSQERYTDIMLRRTGRKDNDLSTGIHSLKGVCIRSFPELLLEIKTPAMSPPTATPGRGEIGTGIADVTVMATNYLEQIPDVADAMSSMLITLGDGNWRMGEGTIPGAKPRVEESTDPEQIVLEHFTSNNQVDIISTLISTVNTISRFLKRPALTSIFVLNNISFIRDRVLLAPRTNVDALLSAPTQDVLNSSYRSSKAAYFDTNFTTLLSCLTDDAKDKKAGIKDKFARFYEALEEITERHRYARVLAEDDEGRDKLQEEVVRLVIPALQRFTQKHRDKEFSKNPSKYIKLSLEEVERQLRGLYK</sequence>
<dbReference type="SUPFAM" id="SSF74788">
    <property type="entry name" value="Cullin repeat-like"/>
    <property type="match status" value="1"/>
</dbReference>
<dbReference type="Pfam" id="PF03081">
    <property type="entry name" value="Exo70_C"/>
    <property type="match status" value="1"/>
</dbReference>
<dbReference type="GO" id="GO:0000145">
    <property type="term" value="C:exocyst"/>
    <property type="evidence" value="ECO:0007669"/>
    <property type="project" value="InterPro"/>
</dbReference>
<evidence type="ECO:0000259" key="5">
    <source>
        <dbReference type="Pfam" id="PF03081"/>
    </source>
</evidence>
<reference evidence="6" key="1">
    <citation type="submission" date="2021-01" db="EMBL/GenBank/DDBJ databases">
        <authorList>
            <person name="Kaushik A."/>
        </authorList>
    </citation>
    <scope>NUCLEOTIDE SEQUENCE</scope>
    <source>
        <strain evidence="6">AG3-1AP</strain>
    </source>
</reference>
<name>A0A8H3ABA7_9AGAM</name>
<evidence type="ECO:0000313" key="7">
    <source>
        <dbReference type="Proteomes" id="UP000663831"/>
    </source>
</evidence>
<evidence type="ECO:0000256" key="4">
    <source>
        <dbReference type="RuleBase" id="RU365026"/>
    </source>
</evidence>
<dbReference type="GO" id="GO:0006887">
    <property type="term" value="P:exocytosis"/>
    <property type="evidence" value="ECO:0007669"/>
    <property type="project" value="UniProtKB-KW"/>
</dbReference>
<protein>
    <recommendedName>
        <fullName evidence="4">Exocyst complex protein EXO70</fullName>
    </recommendedName>
</protein>
<dbReference type="OrthoDB" id="1922221at2759"/>
<keyword evidence="3 4" id="KW-0268">Exocytosis</keyword>
<keyword evidence="2 4" id="KW-0813">Transport</keyword>
<feature type="domain" description="Exocyst complex subunit Exo70 C-terminal" evidence="5">
    <location>
        <begin position="253"/>
        <end position="617"/>
    </location>
</feature>
<evidence type="ECO:0000313" key="6">
    <source>
        <dbReference type="EMBL" id="CAE6407228.1"/>
    </source>
</evidence>
<dbReference type="EMBL" id="CAJMWV010000612">
    <property type="protein sequence ID" value="CAE6407228.1"/>
    <property type="molecule type" value="Genomic_DNA"/>
</dbReference>
<dbReference type="InterPro" id="IPR046364">
    <property type="entry name" value="Exo70_C"/>
</dbReference>
<dbReference type="GO" id="GO:0005935">
    <property type="term" value="C:cellular bud neck"/>
    <property type="evidence" value="ECO:0007669"/>
    <property type="project" value="UniProtKB-SubCell"/>
</dbReference>
<dbReference type="Proteomes" id="UP000663831">
    <property type="component" value="Unassembled WGS sequence"/>
</dbReference>
<gene>
    <name evidence="6" type="ORF">RDB_LOCUS19287</name>
</gene>
<dbReference type="PANTHER" id="PTHR12542">
    <property type="entry name" value="EXOCYST COMPLEX PROTEIN EXO70"/>
    <property type="match status" value="1"/>
</dbReference>
<dbReference type="GO" id="GO:0005546">
    <property type="term" value="F:phosphatidylinositol-4,5-bisphosphate binding"/>
    <property type="evidence" value="ECO:0007669"/>
    <property type="project" value="InterPro"/>
</dbReference>
<comment type="function">
    <text evidence="4">Involved in the secretory pathway as part of the exocyst complex which tethers secretory vesicles to the sites of exocytosis. Also plays a role in the assembly of the exocyst.</text>
</comment>